<dbReference type="RefSeq" id="WP_203926261.1">
    <property type="nucleotide sequence ID" value="NZ_BOPH01000017.1"/>
</dbReference>
<sequence length="51" mass="5199">MTNLIVLPIPAGADGLDPTPVDDLEVDHDPCATADLDALLDEAFGPIGGAR</sequence>
<proteinExistence type="predicted"/>
<name>A0A8J4E8L1_9ACTN</name>
<protein>
    <submittedName>
        <fullName evidence="1">Uncharacterized protein</fullName>
    </submittedName>
</protein>
<organism evidence="1 2">
    <name type="scientific">Virgisporangium ochraceum</name>
    <dbReference type="NCBI Taxonomy" id="65505"/>
    <lineage>
        <taxon>Bacteria</taxon>
        <taxon>Bacillati</taxon>
        <taxon>Actinomycetota</taxon>
        <taxon>Actinomycetes</taxon>
        <taxon>Micromonosporales</taxon>
        <taxon>Micromonosporaceae</taxon>
        <taxon>Virgisporangium</taxon>
    </lineage>
</organism>
<evidence type="ECO:0000313" key="1">
    <source>
        <dbReference type="EMBL" id="GIJ66280.1"/>
    </source>
</evidence>
<dbReference type="Proteomes" id="UP000635606">
    <property type="component" value="Unassembled WGS sequence"/>
</dbReference>
<reference evidence="1" key="1">
    <citation type="submission" date="2021-01" db="EMBL/GenBank/DDBJ databases">
        <title>Whole genome shotgun sequence of Virgisporangium ochraceum NBRC 16418.</title>
        <authorList>
            <person name="Komaki H."/>
            <person name="Tamura T."/>
        </authorList>
    </citation>
    <scope>NUCLEOTIDE SEQUENCE</scope>
    <source>
        <strain evidence="1">NBRC 16418</strain>
    </source>
</reference>
<evidence type="ECO:0000313" key="2">
    <source>
        <dbReference type="Proteomes" id="UP000635606"/>
    </source>
</evidence>
<comment type="caution">
    <text evidence="1">The sequence shown here is derived from an EMBL/GenBank/DDBJ whole genome shotgun (WGS) entry which is preliminary data.</text>
</comment>
<keyword evidence="2" id="KW-1185">Reference proteome</keyword>
<accession>A0A8J4E8L1</accession>
<dbReference type="AlphaFoldDB" id="A0A8J4E8L1"/>
<dbReference type="EMBL" id="BOPH01000017">
    <property type="protein sequence ID" value="GIJ66280.1"/>
    <property type="molecule type" value="Genomic_DNA"/>
</dbReference>
<gene>
    <name evidence="1" type="ORF">Voc01_011970</name>
</gene>